<dbReference type="STRING" id="178339.BH719_02250"/>
<accession>A0A1D8B140</accession>
<dbReference type="OrthoDB" id="3252529at2"/>
<organism evidence="1 2">
    <name type="scientific">Pauljensenia hongkongensis</name>
    <dbReference type="NCBI Taxonomy" id="178339"/>
    <lineage>
        <taxon>Bacteria</taxon>
        <taxon>Bacillati</taxon>
        <taxon>Actinomycetota</taxon>
        <taxon>Actinomycetes</taxon>
        <taxon>Actinomycetales</taxon>
        <taxon>Actinomycetaceae</taxon>
        <taxon>Pauljensenia</taxon>
    </lineage>
</organism>
<evidence type="ECO:0000313" key="1">
    <source>
        <dbReference type="EMBL" id="AOS46832.1"/>
    </source>
</evidence>
<dbReference type="KEGG" id="phon:BH719_02250"/>
<protein>
    <submittedName>
        <fullName evidence="1">Uncharacterized protein</fullName>
    </submittedName>
</protein>
<dbReference type="EMBL" id="CP017298">
    <property type="protein sequence ID" value="AOS46832.1"/>
    <property type="molecule type" value="Genomic_DNA"/>
</dbReference>
<sequence>MPVLISETTRPAPAGAPRRGALARAGAACAVVAAVVSGCSSSSLPQLSGFAQVRDLSARTEAAAELRARALSTAAVACASCQQALGSLADESSTRLTALGGLWDPWGGRPPEGAEEPAPVSDAPVDVEGFVAWLAATAERDLAAAADPTTTESGDDARTLAAIALGRYRSAQSLASVYGISVTTGAARAESANQRLNGLSGAGVQTWGVQDFRTSPLPALPFGRADQGLASSPALSAAVASWDCVAQMLPRNRVSGEPLADADERAEELMVRADQALSAGVADARTVRCSLPSSSPADLAVDLVAADVSLLASDSAPVRAVGVNTALTDITRWGSVAAFGAVIGVQ</sequence>
<keyword evidence="2" id="KW-1185">Reference proteome</keyword>
<gene>
    <name evidence="1" type="ORF">BH719_02250</name>
</gene>
<name>A0A1D8B140_9ACTO</name>
<dbReference type="RefSeq" id="WP_009743117.1">
    <property type="nucleotide sequence ID" value="NZ_CP017298.1"/>
</dbReference>
<reference evidence="1 2" key="1">
    <citation type="submission" date="2016-09" db="EMBL/GenBank/DDBJ databases">
        <title>Complete genome sequence of Actinomyces hongkongensis HKU8.</title>
        <authorList>
            <person name="Gao Y.-X."/>
            <person name="Zhou Y.-Y."/>
            <person name="Xie Y."/>
            <person name="Wang M."/>
            <person name="Wang S.-J."/>
            <person name="Shen S.-G."/>
        </authorList>
    </citation>
    <scope>NUCLEOTIDE SEQUENCE [LARGE SCALE GENOMIC DNA]</scope>
    <source>
        <strain evidence="1 2">HKU8</strain>
    </source>
</reference>
<evidence type="ECO:0000313" key="2">
    <source>
        <dbReference type="Proteomes" id="UP000095214"/>
    </source>
</evidence>
<proteinExistence type="predicted"/>
<dbReference type="Proteomes" id="UP000095214">
    <property type="component" value="Chromosome"/>
</dbReference>
<dbReference type="AlphaFoldDB" id="A0A1D8B140"/>